<protein>
    <submittedName>
        <fullName evidence="3">Monooxygenase FAD-binding protein</fullName>
    </submittedName>
</protein>
<keyword evidence="4" id="KW-1185">Reference proteome</keyword>
<dbReference type="eggNOG" id="COG0654">
    <property type="taxonomic scope" value="Bacteria"/>
</dbReference>
<dbReference type="PRINTS" id="PR00420">
    <property type="entry name" value="RNGMNOXGNASE"/>
</dbReference>
<dbReference type="NCBIfam" id="NF004829">
    <property type="entry name" value="PRK06183.1-3"/>
    <property type="match status" value="1"/>
</dbReference>
<dbReference type="Proteomes" id="UP000001918">
    <property type="component" value="Chromosome"/>
</dbReference>
<dbReference type="InterPro" id="IPR002938">
    <property type="entry name" value="FAD-bd"/>
</dbReference>
<dbReference type="GO" id="GO:0071949">
    <property type="term" value="F:FAD binding"/>
    <property type="evidence" value="ECO:0007669"/>
    <property type="project" value="InterPro"/>
</dbReference>
<dbReference type="RefSeq" id="WP_012851102.1">
    <property type="nucleotide sequence ID" value="NC_013510.1"/>
</dbReference>
<dbReference type="Pfam" id="PF01494">
    <property type="entry name" value="FAD_binding_3"/>
    <property type="match status" value="1"/>
</dbReference>
<dbReference type="KEGG" id="tcu:Tcur_0725"/>
<evidence type="ECO:0000313" key="4">
    <source>
        <dbReference type="Proteomes" id="UP000001918"/>
    </source>
</evidence>
<dbReference type="PANTHER" id="PTHR43476">
    <property type="entry name" value="3-(3-HYDROXY-PHENYL)PROPIONATE/3-HYDROXYCINNAMIC ACID HYDROXYLASE"/>
    <property type="match status" value="1"/>
</dbReference>
<evidence type="ECO:0000313" key="3">
    <source>
        <dbReference type="EMBL" id="ACY96318.1"/>
    </source>
</evidence>
<feature type="domain" description="FAD-binding" evidence="2">
    <location>
        <begin position="6"/>
        <end position="348"/>
    </location>
</feature>
<keyword evidence="1" id="KW-0560">Oxidoreductase</keyword>
<dbReference type="Gene3D" id="3.50.50.60">
    <property type="entry name" value="FAD/NAD(P)-binding domain"/>
    <property type="match status" value="1"/>
</dbReference>
<sequence>MTAPEHPVVVVGAGPTGLTAALLLADYGVPTLVLDRWPTVYPQPRAVHLDDEVVRILARLGLGEEFTAISRPALGLRLVDARLRVLAEFRRSAETGRHGFPEANMFDQPELEKLLRARMADCPHLTFRGGVEVTAVHQDADGVRIDYTEAETAASLRARYVLGCDGANSLVRRAIGATMRDLKFEQRWLVIDVATEAELGHWEGVHQVCDTDRAATYMRVGPTRYRWEFRLLPGESGADFRDPAALRPLLSPWTAGVPDEALQVLRAAEYTFRAQIADRWRDRRVFLLGDAAHLTPPFIGQGLCAGLRDAANLAWKLAAVLHGALPDRALDTYQAERAPHARAMIQRAKLVGVTMTRGGRAGTVLRQVLAPRLHHIPGLSRRLLDSRTPPLRRSALVRKPWHGRGLAGTLCPNALLPDGRRLDQVTGGRFAIVSAVVPSAEQRAEIERRRAALVVAAPGTDLHRWLRTGRAAAALIRPDGTVLQAGRDPAVLCSALPVFDRADSSAPAP</sequence>
<proteinExistence type="predicted"/>
<dbReference type="OrthoDB" id="8670884at2"/>
<dbReference type="PANTHER" id="PTHR43476:SF3">
    <property type="entry name" value="FAD-BINDING MONOOXYGENASE"/>
    <property type="match status" value="1"/>
</dbReference>
<dbReference type="HOGENOM" id="CLU_009665_20_2_11"/>
<accession>D1A5F8</accession>
<dbReference type="InterPro" id="IPR036188">
    <property type="entry name" value="FAD/NAD-bd_sf"/>
</dbReference>
<dbReference type="EMBL" id="CP001738">
    <property type="protein sequence ID" value="ACY96318.1"/>
    <property type="molecule type" value="Genomic_DNA"/>
</dbReference>
<dbReference type="STRING" id="471852.Tcur_0725"/>
<evidence type="ECO:0000259" key="2">
    <source>
        <dbReference type="Pfam" id="PF01494"/>
    </source>
</evidence>
<dbReference type="GO" id="GO:0008688">
    <property type="term" value="F:3-(3-hydroxyphenyl)propionate hydroxylase activity"/>
    <property type="evidence" value="ECO:0007669"/>
    <property type="project" value="TreeGrafter"/>
</dbReference>
<dbReference type="Gene3D" id="3.30.70.2450">
    <property type="match status" value="1"/>
</dbReference>
<dbReference type="SUPFAM" id="SSF51905">
    <property type="entry name" value="FAD/NAD(P)-binding domain"/>
    <property type="match status" value="1"/>
</dbReference>
<reference evidence="3 4" key="1">
    <citation type="journal article" date="2011" name="Stand. Genomic Sci.">
        <title>Complete genome sequence of Thermomonospora curvata type strain (B9).</title>
        <authorList>
            <person name="Chertkov O."/>
            <person name="Sikorski J."/>
            <person name="Nolan M."/>
            <person name="Lapidus A."/>
            <person name="Lucas S."/>
            <person name="Del Rio T.G."/>
            <person name="Tice H."/>
            <person name="Cheng J.F."/>
            <person name="Goodwin L."/>
            <person name="Pitluck S."/>
            <person name="Liolios K."/>
            <person name="Ivanova N."/>
            <person name="Mavromatis K."/>
            <person name="Mikhailova N."/>
            <person name="Ovchinnikova G."/>
            <person name="Pati A."/>
            <person name="Chen A."/>
            <person name="Palaniappan K."/>
            <person name="Djao O.D."/>
            <person name="Land M."/>
            <person name="Hauser L."/>
            <person name="Chang Y.J."/>
            <person name="Jeffries C.D."/>
            <person name="Brettin T."/>
            <person name="Han C."/>
            <person name="Detter J.C."/>
            <person name="Rohde M."/>
            <person name="Goker M."/>
            <person name="Woyke T."/>
            <person name="Bristow J."/>
            <person name="Eisen J.A."/>
            <person name="Markowitz V."/>
            <person name="Hugenholtz P."/>
            <person name="Klenk H.P."/>
            <person name="Kyrpides N.C."/>
        </authorList>
    </citation>
    <scope>NUCLEOTIDE SEQUENCE [LARGE SCALE GENOMIC DNA]</scope>
    <source>
        <strain evidence="4">ATCC 19995 / DSM 43183 / JCM 3096 / KCTC 9072 / NBRC 15933 / NCIMB 10081 / Henssen B9</strain>
    </source>
</reference>
<dbReference type="InterPro" id="IPR050631">
    <property type="entry name" value="PheA/TfdB_FAD_monoxygenase"/>
</dbReference>
<gene>
    <name evidence="3" type="ordered locus">Tcur_0725</name>
</gene>
<dbReference type="AlphaFoldDB" id="D1A5F8"/>
<organism evidence="3 4">
    <name type="scientific">Thermomonospora curvata (strain ATCC 19995 / DSM 43183 / JCM 3096 / KCTC 9072 / NBRC 15933 / NCIMB 10081 / Henssen B9)</name>
    <dbReference type="NCBI Taxonomy" id="471852"/>
    <lineage>
        <taxon>Bacteria</taxon>
        <taxon>Bacillati</taxon>
        <taxon>Actinomycetota</taxon>
        <taxon>Actinomycetes</taxon>
        <taxon>Streptosporangiales</taxon>
        <taxon>Thermomonosporaceae</taxon>
        <taxon>Thermomonospora</taxon>
    </lineage>
</organism>
<keyword evidence="3" id="KW-0503">Monooxygenase</keyword>
<name>D1A5F8_THECD</name>
<dbReference type="GO" id="GO:0019622">
    <property type="term" value="P:3-(3-hydroxy)phenylpropionate catabolic process"/>
    <property type="evidence" value="ECO:0007669"/>
    <property type="project" value="TreeGrafter"/>
</dbReference>
<evidence type="ECO:0000256" key="1">
    <source>
        <dbReference type="ARBA" id="ARBA00023002"/>
    </source>
</evidence>